<dbReference type="RefSeq" id="WP_051136917.1">
    <property type="nucleotide sequence ID" value="NZ_BAABIH010000013.1"/>
</dbReference>
<evidence type="ECO:0008006" key="3">
    <source>
        <dbReference type="Google" id="ProtNLM"/>
    </source>
</evidence>
<evidence type="ECO:0000313" key="2">
    <source>
        <dbReference type="Proteomes" id="UP000326702"/>
    </source>
</evidence>
<sequence>MTDDALPSGDPGTVAEAARTAALAVPGVTRLATGPFGEIATYLPGSRSVPGIRVGDGRVDVHVVVRGGPPVSVTAGEVHRAVVPVVGDRTVVVHVDDLDVAVSTQHDGPRPAEGEAT</sequence>
<dbReference type="EMBL" id="CP045529">
    <property type="protein sequence ID" value="QFU96866.1"/>
    <property type="molecule type" value="Genomic_DNA"/>
</dbReference>
<accession>A0A5P9Q6G3</accession>
<protein>
    <recommendedName>
        <fullName evidence="3">Asp23/Gls24 family envelope stress response protein</fullName>
    </recommendedName>
</protein>
<dbReference type="AlphaFoldDB" id="A0A5P9Q6G3"/>
<proteinExistence type="predicted"/>
<gene>
    <name evidence="1" type="ORF">KDY119_00356</name>
</gene>
<reference evidence="1 2" key="1">
    <citation type="submission" date="2019-10" db="EMBL/GenBank/DDBJ databases">
        <title>Genome sequence of Luteimicrobium xylanilyticum HY-24.</title>
        <authorList>
            <person name="Kim D.Y."/>
            <person name="Park H.-Y."/>
        </authorList>
    </citation>
    <scope>NUCLEOTIDE SEQUENCE [LARGE SCALE GENOMIC DNA]</scope>
    <source>
        <strain evidence="1 2">HY-24</strain>
    </source>
</reference>
<keyword evidence="2" id="KW-1185">Reference proteome</keyword>
<name>A0A5P9Q6G3_9MICO</name>
<dbReference type="KEGG" id="lxl:KDY119_00356"/>
<organism evidence="1 2">
    <name type="scientific">Luteimicrobium xylanilyticum</name>
    <dbReference type="NCBI Taxonomy" id="1133546"/>
    <lineage>
        <taxon>Bacteria</taxon>
        <taxon>Bacillati</taxon>
        <taxon>Actinomycetota</taxon>
        <taxon>Actinomycetes</taxon>
        <taxon>Micrococcales</taxon>
        <taxon>Luteimicrobium</taxon>
    </lineage>
</organism>
<evidence type="ECO:0000313" key="1">
    <source>
        <dbReference type="EMBL" id="QFU96866.1"/>
    </source>
</evidence>
<dbReference type="Proteomes" id="UP000326702">
    <property type="component" value="Chromosome"/>
</dbReference>